<dbReference type="FunFam" id="3.30.1400.10:FF:000001">
    <property type="entry name" value="Cell division protein ZipA"/>
    <property type="match status" value="1"/>
</dbReference>
<keyword evidence="1 2" id="KW-0132">Cell division</keyword>
<comment type="subunit">
    <text evidence="1">Interacts with FtsZ via their C-terminal domains.</text>
</comment>
<keyword evidence="1 3" id="KW-0812">Transmembrane</keyword>
<evidence type="ECO:0000313" key="6">
    <source>
        <dbReference type="Proteomes" id="UP000664658"/>
    </source>
</evidence>
<keyword evidence="1 2" id="KW-0131">Cell cycle</keyword>
<dbReference type="Gene3D" id="3.30.1400.10">
    <property type="entry name" value="ZipA, C-terminal FtsZ-binding domain"/>
    <property type="match status" value="1"/>
</dbReference>
<dbReference type="CDD" id="cd00231">
    <property type="entry name" value="ZipA"/>
    <property type="match status" value="1"/>
</dbReference>
<dbReference type="HAMAP" id="MF_00509">
    <property type="entry name" value="ZipA"/>
    <property type="match status" value="1"/>
</dbReference>
<dbReference type="PANTHER" id="PTHR38685">
    <property type="entry name" value="CELL DIVISION PROTEIN ZIPA"/>
    <property type="match status" value="1"/>
</dbReference>
<dbReference type="RefSeq" id="WP_039044626.1">
    <property type="nucleotide sequence ID" value="NZ_CP076371.1"/>
</dbReference>
<dbReference type="AlphaFoldDB" id="A0A8I2B683"/>
<accession>A0A8I2B683</accession>
<keyword evidence="1" id="KW-1133">Transmembrane helix</keyword>
<evidence type="ECO:0000256" key="2">
    <source>
        <dbReference type="RuleBase" id="RU003612"/>
    </source>
</evidence>
<evidence type="ECO:0000256" key="1">
    <source>
        <dbReference type="HAMAP-Rule" id="MF_00509"/>
    </source>
</evidence>
<dbReference type="InterPro" id="IPR036765">
    <property type="entry name" value="ZipA_FtsZ-bd_C_sf"/>
</dbReference>
<dbReference type="GO" id="GO:0043093">
    <property type="term" value="P:FtsZ-dependent cytokinesis"/>
    <property type="evidence" value="ECO:0007669"/>
    <property type="project" value="UniProtKB-UniRule"/>
</dbReference>
<keyword evidence="1 3" id="KW-1003">Cell membrane</keyword>
<dbReference type="GO" id="GO:0032153">
    <property type="term" value="C:cell division site"/>
    <property type="evidence" value="ECO:0007669"/>
    <property type="project" value="UniProtKB-UniRule"/>
</dbReference>
<comment type="subcellular location">
    <subcellularLocation>
        <location evidence="1">Cell inner membrane</location>
        <topology evidence="1">Single-pass type I membrane protein</topology>
    </subcellularLocation>
    <text evidence="1">Localizes to the Z ring in an FtsZ-dependent manner.</text>
</comment>
<evidence type="ECO:0000256" key="3">
    <source>
        <dbReference type="RuleBase" id="RU003613"/>
    </source>
</evidence>
<reference evidence="5" key="1">
    <citation type="submission" date="2021-03" db="EMBL/GenBank/DDBJ databases">
        <title>Plesiomonas shigelloides zfcc0051, isolated from zebrafish feces.</title>
        <authorList>
            <person name="Vanderhoek Z."/>
            <person name="Gaulke C."/>
        </authorList>
    </citation>
    <scope>NUCLEOTIDE SEQUENCE</scope>
    <source>
        <strain evidence="5">Zfcc0051</strain>
    </source>
</reference>
<comment type="caution">
    <text evidence="5">The sequence shown here is derived from an EMBL/GenBank/DDBJ whole genome shotgun (WGS) entry which is preliminary data.</text>
</comment>
<evidence type="ECO:0000313" key="5">
    <source>
        <dbReference type="EMBL" id="MBO1108837.1"/>
    </source>
</evidence>
<name>A0A8I2B683_PLESH</name>
<dbReference type="GO" id="GO:0005886">
    <property type="term" value="C:plasma membrane"/>
    <property type="evidence" value="ECO:0007669"/>
    <property type="project" value="UniProtKB-SubCell"/>
</dbReference>
<dbReference type="InterPro" id="IPR011919">
    <property type="entry name" value="Cell_div_ZipA"/>
</dbReference>
<dbReference type="InterPro" id="IPR007449">
    <property type="entry name" value="ZipA_FtsZ-bd_C"/>
</dbReference>
<protein>
    <recommendedName>
        <fullName evidence="1 2">Cell division protein ZipA</fullName>
    </recommendedName>
</protein>
<dbReference type="EMBL" id="JAFNAA010000011">
    <property type="protein sequence ID" value="MBO1108837.1"/>
    <property type="molecule type" value="Genomic_DNA"/>
</dbReference>
<dbReference type="Pfam" id="PF04354">
    <property type="entry name" value="ZipA_C"/>
    <property type="match status" value="1"/>
</dbReference>
<dbReference type="NCBIfam" id="TIGR02205">
    <property type="entry name" value="septum_zipA"/>
    <property type="match status" value="1"/>
</dbReference>
<keyword evidence="1 3" id="KW-0472">Membrane</keyword>
<organism evidence="5 6">
    <name type="scientific">Plesiomonas shigelloides</name>
    <name type="common">Aeromonas shigelloides</name>
    <dbReference type="NCBI Taxonomy" id="703"/>
    <lineage>
        <taxon>Bacteria</taxon>
        <taxon>Pseudomonadati</taxon>
        <taxon>Pseudomonadota</taxon>
        <taxon>Gammaproteobacteria</taxon>
        <taxon>Enterobacterales</taxon>
        <taxon>Enterobacteriaceae</taxon>
        <taxon>Plesiomonas</taxon>
    </lineage>
</organism>
<sequence length="291" mass="31662">MQDLRLILIVVGAIAIAALLLHGLWASRKEKPTVFGSKPVKRLKKTPPPPAAESEYDDDGIGAVRVVTPSAAVSQEPTFSATSADETAYMDEADDPLAARPREPEVRVATPEPSVTVRAPQERVEPVIAPVEEAPVQPVQTVAAQPAPEPEPKRPTSDVLVLNVSAHHGQVIDGERLLNSLLQLGFHHGEMSIFHRHVDPMGNGPVLFSLANMVKPGTFDVAQMHHFTTPGVTMFMQIPSYGDAGQNFKLMLQAAQRIADDVGGLVLDDERRMWTPQKTEEYKVRIKAVCA</sequence>
<dbReference type="SMART" id="SM00771">
    <property type="entry name" value="ZipA_C"/>
    <property type="match status" value="1"/>
</dbReference>
<comment type="similarity">
    <text evidence="1 2">Belongs to the ZipA family.</text>
</comment>
<evidence type="ECO:0000259" key="4">
    <source>
        <dbReference type="SMART" id="SM00771"/>
    </source>
</evidence>
<proteinExistence type="inferred from homology"/>
<feature type="domain" description="ZipA C-terminal FtsZ-binding" evidence="4">
    <location>
        <begin position="156"/>
        <end position="286"/>
    </location>
</feature>
<dbReference type="Proteomes" id="UP000664658">
    <property type="component" value="Unassembled WGS sequence"/>
</dbReference>
<keyword evidence="1 3" id="KW-0997">Cell inner membrane</keyword>
<comment type="function">
    <text evidence="1 2">Essential cell division protein that stabilizes the FtsZ protofilaments by cross-linking them and that serves as a cytoplasmic membrane anchor for the Z ring. Also required for the recruitment to the septal ring of downstream cell division proteins.</text>
</comment>
<gene>
    <name evidence="1 5" type="primary">zipA</name>
    <name evidence="5" type="ORF">J2R62_11485</name>
</gene>
<dbReference type="SUPFAM" id="SSF64383">
    <property type="entry name" value="Cell-division protein ZipA, C-terminal domain"/>
    <property type="match status" value="1"/>
</dbReference>
<dbReference type="PANTHER" id="PTHR38685:SF1">
    <property type="entry name" value="CELL DIVISION PROTEIN ZIPA"/>
    <property type="match status" value="1"/>
</dbReference>
<dbReference type="GO" id="GO:0000917">
    <property type="term" value="P:division septum assembly"/>
    <property type="evidence" value="ECO:0007669"/>
    <property type="project" value="TreeGrafter"/>
</dbReference>
<dbReference type="KEGG" id="pshi:SAMEA2665130_0713"/>